<protein>
    <submittedName>
        <fullName evidence="1">Uncharacterized protein</fullName>
    </submittedName>
</protein>
<dbReference type="EMBL" id="JAPQKP010000006">
    <property type="protein sequence ID" value="KAJ5185679.1"/>
    <property type="molecule type" value="Genomic_DNA"/>
</dbReference>
<evidence type="ECO:0000313" key="2">
    <source>
        <dbReference type="Proteomes" id="UP001150879"/>
    </source>
</evidence>
<reference evidence="1" key="2">
    <citation type="journal article" date="2023" name="IMA Fungus">
        <title>Comparative genomic study of the Penicillium genus elucidates a diverse pangenome and 15 lateral gene transfer events.</title>
        <authorList>
            <person name="Petersen C."/>
            <person name="Sorensen T."/>
            <person name="Nielsen M.R."/>
            <person name="Sondergaard T.E."/>
            <person name="Sorensen J.L."/>
            <person name="Fitzpatrick D.A."/>
            <person name="Frisvad J.C."/>
            <person name="Nielsen K.L."/>
        </authorList>
    </citation>
    <scope>NUCLEOTIDE SEQUENCE</scope>
    <source>
        <strain evidence="1">IBT 16849</strain>
    </source>
</reference>
<dbReference type="AlphaFoldDB" id="A0A9W9M201"/>
<proteinExistence type="predicted"/>
<organism evidence="1 2">
    <name type="scientific">Penicillium cf. griseofulvum</name>
    <dbReference type="NCBI Taxonomy" id="2972120"/>
    <lineage>
        <taxon>Eukaryota</taxon>
        <taxon>Fungi</taxon>
        <taxon>Dikarya</taxon>
        <taxon>Ascomycota</taxon>
        <taxon>Pezizomycotina</taxon>
        <taxon>Eurotiomycetes</taxon>
        <taxon>Eurotiomycetidae</taxon>
        <taxon>Eurotiales</taxon>
        <taxon>Aspergillaceae</taxon>
        <taxon>Penicillium</taxon>
    </lineage>
</organism>
<dbReference type="OrthoDB" id="4279496at2759"/>
<dbReference type="Proteomes" id="UP001150879">
    <property type="component" value="Unassembled WGS sequence"/>
</dbReference>
<evidence type="ECO:0000313" key="1">
    <source>
        <dbReference type="EMBL" id="KAJ5185679.1"/>
    </source>
</evidence>
<gene>
    <name evidence="1" type="ORF">N7472_010519</name>
</gene>
<accession>A0A9W9M201</accession>
<sequence>MSGVAFDSLYSRDRFYYLDLVRRQVLELLARQPDITTIIEGLRELSKMTPGLTESAIFLDDWLFHGTLCALLPVIHSAIASLTGECVDIVVTSAISQRLLEAVPVEIRRDPYIPPLSWW</sequence>
<name>A0A9W9M201_9EURO</name>
<comment type="caution">
    <text evidence="1">The sequence shown here is derived from an EMBL/GenBank/DDBJ whole genome shotgun (WGS) entry which is preliminary data.</text>
</comment>
<reference evidence="1" key="1">
    <citation type="submission" date="2022-11" db="EMBL/GenBank/DDBJ databases">
        <authorList>
            <person name="Petersen C."/>
        </authorList>
    </citation>
    <scope>NUCLEOTIDE SEQUENCE</scope>
    <source>
        <strain evidence="1">IBT 16849</strain>
    </source>
</reference>
<keyword evidence="2" id="KW-1185">Reference proteome</keyword>